<comment type="similarity">
    <text evidence="2">Belongs to the monovalent cation:proton antiporter 2 (CPA2) transporter (TC 2.A.37) family.</text>
</comment>
<dbReference type="Gene3D" id="1.20.1530.20">
    <property type="match status" value="1"/>
</dbReference>
<dbReference type="InterPro" id="IPR038770">
    <property type="entry name" value="Na+/solute_symporter_sf"/>
</dbReference>
<dbReference type="OrthoDB" id="4413712at2"/>
<dbReference type="GO" id="GO:0016020">
    <property type="term" value="C:membrane"/>
    <property type="evidence" value="ECO:0007669"/>
    <property type="project" value="UniProtKB-SubCell"/>
</dbReference>
<dbReference type="RefSeq" id="WP_011599452.1">
    <property type="nucleotide sequence ID" value="NC_008269.1"/>
</dbReference>
<evidence type="ECO:0000256" key="2">
    <source>
        <dbReference type="ARBA" id="ARBA00005551"/>
    </source>
</evidence>
<dbReference type="GO" id="GO:1902600">
    <property type="term" value="P:proton transmembrane transport"/>
    <property type="evidence" value="ECO:0007669"/>
    <property type="project" value="InterPro"/>
</dbReference>
<feature type="transmembrane region" description="Helical" evidence="9">
    <location>
        <begin position="292"/>
        <end position="311"/>
    </location>
</feature>
<keyword evidence="3" id="KW-0813">Transport</keyword>
<dbReference type="InterPro" id="IPR006153">
    <property type="entry name" value="Cation/H_exchanger_TM"/>
</dbReference>
<gene>
    <name evidence="11" type="ordered locus">RHA1_ro08726</name>
</gene>
<proteinExistence type="inferred from homology"/>
<evidence type="ECO:0000256" key="3">
    <source>
        <dbReference type="ARBA" id="ARBA00022448"/>
    </source>
</evidence>
<evidence type="ECO:0000256" key="5">
    <source>
        <dbReference type="ARBA" id="ARBA00022692"/>
    </source>
</evidence>
<feature type="transmembrane region" description="Helical" evidence="9">
    <location>
        <begin position="147"/>
        <end position="166"/>
    </location>
</feature>
<dbReference type="KEGG" id="rha:RHA1_ro08726"/>
<evidence type="ECO:0000256" key="8">
    <source>
        <dbReference type="ARBA" id="ARBA00023136"/>
    </source>
</evidence>
<comment type="subcellular location">
    <subcellularLocation>
        <location evidence="1">Membrane</location>
        <topology evidence="1">Multi-pass membrane protein</topology>
    </subcellularLocation>
</comment>
<keyword evidence="11" id="KW-0614">Plasmid</keyword>
<evidence type="ECO:0000256" key="4">
    <source>
        <dbReference type="ARBA" id="ARBA00022449"/>
    </source>
</evidence>
<feature type="transmembrane region" description="Helical" evidence="9">
    <location>
        <begin position="213"/>
        <end position="232"/>
    </location>
</feature>
<keyword evidence="6 9" id="KW-1133">Transmembrane helix</keyword>
<evidence type="ECO:0000313" key="11">
    <source>
        <dbReference type="EMBL" id="ABG99770.1"/>
    </source>
</evidence>
<feature type="transmembrane region" description="Helical" evidence="9">
    <location>
        <begin position="55"/>
        <end position="76"/>
    </location>
</feature>
<protein>
    <submittedName>
        <fullName evidence="11">Possible Na+/H+ antiporter</fullName>
    </submittedName>
</protein>
<dbReference type="EMBL" id="CP000432">
    <property type="protein sequence ID" value="ABG99770.1"/>
    <property type="molecule type" value="Genomic_DNA"/>
</dbReference>
<evidence type="ECO:0000256" key="9">
    <source>
        <dbReference type="SAM" id="Phobius"/>
    </source>
</evidence>
<accession>Q0RY66</accession>
<evidence type="ECO:0000313" key="12">
    <source>
        <dbReference type="Proteomes" id="UP000008710"/>
    </source>
</evidence>
<feature type="transmembrane region" description="Helical" evidence="9">
    <location>
        <begin position="262"/>
        <end position="280"/>
    </location>
</feature>
<evidence type="ECO:0000256" key="6">
    <source>
        <dbReference type="ARBA" id="ARBA00022989"/>
    </source>
</evidence>
<dbReference type="PATRIC" id="fig|101510.16.peg.8062"/>
<keyword evidence="8 9" id="KW-0472">Membrane</keyword>
<dbReference type="Pfam" id="PF00999">
    <property type="entry name" value="Na_H_Exchanger"/>
    <property type="match status" value="1"/>
</dbReference>
<feature type="transmembrane region" description="Helical" evidence="9">
    <location>
        <begin position="172"/>
        <end position="192"/>
    </location>
</feature>
<dbReference type="Proteomes" id="UP000008710">
    <property type="component" value="Plasmid pRHL1"/>
</dbReference>
<dbReference type="PANTHER" id="PTHR43562:SF1">
    <property type="entry name" value="NA(+)_H(+) ANTIPORTER YJBQ-RELATED"/>
    <property type="match status" value="1"/>
</dbReference>
<sequence length="390" mass="40120">MSFEILALISAAALAGPLLAVRRGWHLPVMLGELLVGILLGTTGLRWIHPEDPTFTFLADIGFALIMFVAGTHVPVRDATIRPALAKGTARAAIVGVLAAAAGFGIARAFGTGHAALYAVLIASSSAALVLPLIDSLRLEGTPVVQTMAQVAVADTACIIALPLVINPAQAPRAAIGAAAVAASAALFYTFLKYADGRGWLHSLHQESKDRRFALELRINLGVLFALAALAVHTHVSIMLAGFALGLAVAGVGEPRRLAKQLFSITEGFLGPLFFVWLGASLNLRDLRAHPSLILLGVALGLAAVTVHCAIRFLGQPLALAALASAQLGVPVAAATIGEQTHILQPGEPSALILGALLTIGSTTFAGALAARQGFASPSAAKPGHGPERR</sequence>
<feature type="transmembrane region" description="Helical" evidence="9">
    <location>
        <begin position="116"/>
        <end position="135"/>
    </location>
</feature>
<dbReference type="AlphaFoldDB" id="Q0RY66"/>
<dbReference type="PANTHER" id="PTHR43562">
    <property type="entry name" value="NAPA-TYPE SODIUM/HYDROGEN ANTIPORTER"/>
    <property type="match status" value="1"/>
</dbReference>
<evidence type="ECO:0000256" key="1">
    <source>
        <dbReference type="ARBA" id="ARBA00004141"/>
    </source>
</evidence>
<feature type="transmembrane region" description="Helical" evidence="9">
    <location>
        <begin position="350"/>
        <end position="371"/>
    </location>
</feature>
<keyword evidence="5 9" id="KW-0812">Transmembrane</keyword>
<reference evidence="12" key="1">
    <citation type="journal article" date="2006" name="Proc. Natl. Acad. Sci. U.S.A.">
        <title>The complete genome of Rhodococcus sp. RHA1 provides insights into a catabolic powerhouse.</title>
        <authorList>
            <person name="McLeod M.P."/>
            <person name="Warren R.L."/>
            <person name="Hsiao W.W.L."/>
            <person name="Araki N."/>
            <person name="Myhre M."/>
            <person name="Fernandes C."/>
            <person name="Miyazawa D."/>
            <person name="Wong W."/>
            <person name="Lillquist A.L."/>
            <person name="Wang D."/>
            <person name="Dosanjh M."/>
            <person name="Hara H."/>
            <person name="Petrescu A."/>
            <person name="Morin R.D."/>
            <person name="Yang G."/>
            <person name="Stott J.M."/>
            <person name="Schein J.E."/>
            <person name="Shin H."/>
            <person name="Smailus D."/>
            <person name="Siddiqui A.S."/>
            <person name="Marra M.A."/>
            <person name="Jones S.J.M."/>
            <person name="Holt R."/>
            <person name="Brinkman F.S.L."/>
            <person name="Miyauchi K."/>
            <person name="Fukuda M."/>
            <person name="Davies J.E."/>
            <person name="Mohn W.W."/>
            <person name="Eltis L.D."/>
        </authorList>
    </citation>
    <scope>NUCLEOTIDE SEQUENCE [LARGE SCALE GENOMIC DNA]</scope>
    <source>
        <strain evidence="12">RHA1</strain>
    </source>
</reference>
<keyword evidence="4" id="KW-0050">Antiport</keyword>
<geneLocation type="plasmid" evidence="11 12">
    <name>pRHL1</name>
</geneLocation>
<feature type="domain" description="Cation/H+ exchanger transmembrane" evidence="10">
    <location>
        <begin position="12"/>
        <end position="361"/>
    </location>
</feature>
<feature type="transmembrane region" description="Helical" evidence="9">
    <location>
        <begin position="88"/>
        <end position="110"/>
    </location>
</feature>
<keyword evidence="7" id="KW-0406">Ion transport</keyword>
<name>Q0RY66_RHOJR</name>
<dbReference type="GO" id="GO:0015297">
    <property type="term" value="F:antiporter activity"/>
    <property type="evidence" value="ECO:0007669"/>
    <property type="project" value="UniProtKB-KW"/>
</dbReference>
<dbReference type="HOGENOM" id="CLU_062017_0_0_11"/>
<organism evidence="11 12">
    <name type="scientific">Rhodococcus jostii (strain RHA1)</name>
    <dbReference type="NCBI Taxonomy" id="101510"/>
    <lineage>
        <taxon>Bacteria</taxon>
        <taxon>Bacillati</taxon>
        <taxon>Actinomycetota</taxon>
        <taxon>Actinomycetes</taxon>
        <taxon>Mycobacteriales</taxon>
        <taxon>Nocardiaceae</taxon>
        <taxon>Rhodococcus</taxon>
    </lineage>
</organism>
<evidence type="ECO:0000256" key="7">
    <source>
        <dbReference type="ARBA" id="ARBA00023065"/>
    </source>
</evidence>
<evidence type="ECO:0000259" key="10">
    <source>
        <dbReference type="Pfam" id="PF00999"/>
    </source>
</evidence>